<feature type="domain" description="SLBB" evidence="17">
    <location>
        <begin position="115"/>
        <end position="196"/>
    </location>
</feature>
<evidence type="ECO:0000256" key="1">
    <source>
        <dbReference type="ARBA" id="ARBA00004571"/>
    </source>
</evidence>
<evidence type="ECO:0000256" key="5">
    <source>
        <dbReference type="ARBA" id="ARBA00022597"/>
    </source>
</evidence>
<dbReference type="Gene3D" id="3.10.560.10">
    <property type="entry name" value="Outer membrane lipoprotein wza domain like"/>
    <property type="match status" value="1"/>
</dbReference>
<evidence type="ECO:0000256" key="8">
    <source>
        <dbReference type="ARBA" id="ARBA00023047"/>
    </source>
</evidence>
<keyword evidence="7 15" id="KW-0732">Signal</keyword>
<evidence type="ECO:0000259" key="17">
    <source>
        <dbReference type="Pfam" id="PF22461"/>
    </source>
</evidence>
<evidence type="ECO:0000256" key="15">
    <source>
        <dbReference type="SAM" id="SignalP"/>
    </source>
</evidence>
<evidence type="ECO:0000313" key="19">
    <source>
        <dbReference type="Proteomes" id="UP000577891"/>
    </source>
</evidence>
<keyword evidence="6" id="KW-0812">Transmembrane</keyword>
<evidence type="ECO:0000256" key="4">
    <source>
        <dbReference type="ARBA" id="ARBA00022452"/>
    </source>
</evidence>
<dbReference type="PANTHER" id="PTHR33619:SF3">
    <property type="entry name" value="POLYSACCHARIDE EXPORT PROTEIN GFCE-RELATED"/>
    <property type="match status" value="1"/>
</dbReference>
<keyword evidence="14" id="KW-0449">Lipoprotein</keyword>
<dbReference type="GO" id="GO:0015159">
    <property type="term" value="F:polysaccharide transmembrane transporter activity"/>
    <property type="evidence" value="ECO:0007669"/>
    <property type="project" value="InterPro"/>
</dbReference>
<dbReference type="GO" id="GO:0009279">
    <property type="term" value="C:cell outer membrane"/>
    <property type="evidence" value="ECO:0007669"/>
    <property type="project" value="UniProtKB-SubCell"/>
</dbReference>
<dbReference type="InterPro" id="IPR049712">
    <property type="entry name" value="Poly_export"/>
</dbReference>
<evidence type="ECO:0000256" key="9">
    <source>
        <dbReference type="ARBA" id="ARBA00023065"/>
    </source>
</evidence>
<keyword evidence="4" id="KW-1134">Transmembrane beta strand</keyword>
<evidence type="ECO:0000256" key="7">
    <source>
        <dbReference type="ARBA" id="ARBA00022729"/>
    </source>
</evidence>
<dbReference type="InterPro" id="IPR054765">
    <property type="entry name" value="SLBB_dom"/>
</dbReference>
<comment type="subcellular location">
    <subcellularLocation>
        <location evidence="1">Cell outer membrane</location>
        <topology evidence="1">Multi-pass membrane protein</topology>
    </subcellularLocation>
</comment>
<reference evidence="18 19" key="1">
    <citation type="submission" date="2020-04" db="EMBL/GenBank/DDBJ databases">
        <title>Description of novel Gluconacetobacter.</title>
        <authorList>
            <person name="Sombolestani A."/>
        </authorList>
    </citation>
    <scope>NUCLEOTIDE SEQUENCE [LARGE SCALE GENOMIC DNA]</scope>
    <source>
        <strain evidence="18 19">LMG 27724</strain>
    </source>
</reference>
<dbReference type="EMBL" id="JABEQE010000008">
    <property type="protein sequence ID" value="MBB2172630.1"/>
    <property type="molecule type" value="Genomic_DNA"/>
</dbReference>
<evidence type="ECO:0000259" key="16">
    <source>
        <dbReference type="Pfam" id="PF02563"/>
    </source>
</evidence>
<evidence type="ECO:0000313" key="18">
    <source>
        <dbReference type="EMBL" id="MBB2172630.1"/>
    </source>
</evidence>
<keyword evidence="3" id="KW-0813">Transport</keyword>
<keyword evidence="13" id="KW-0998">Cell outer membrane</keyword>
<dbReference type="Pfam" id="PF02563">
    <property type="entry name" value="Poly_export"/>
    <property type="match status" value="1"/>
</dbReference>
<dbReference type="Gene3D" id="3.30.1950.10">
    <property type="entry name" value="wza like domain"/>
    <property type="match status" value="1"/>
</dbReference>
<keyword evidence="9" id="KW-0406">Ion transport</keyword>
<dbReference type="Proteomes" id="UP000577891">
    <property type="component" value="Unassembled WGS sequence"/>
</dbReference>
<sequence length="233" mass="25207">MFRATGFLVFLFLAACADSHYGKHVVFTAWVDTPSTAYRIVPGDDLSVILPFNPELNYEAPVAPDGGWTMPLAGTVRAGGLTVEQVNQNIDKALLVNGIAAHAYASASVRSFAGRVFVGGQVKTPGPVAMQSEMDVLQAVSAAGGLLNTARTRAIVLIRRAPDGRPMRRVIDLDALTKNADPQQVVLLQPFDTIFVPQSSIVEVDQWVERYITKIVPFNQSINYNIGSGAFFK</sequence>
<dbReference type="GO" id="GO:0046930">
    <property type="term" value="C:pore complex"/>
    <property type="evidence" value="ECO:0007669"/>
    <property type="project" value="UniProtKB-KW"/>
</dbReference>
<dbReference type="RefSeq" id="WP_182979168.1">
    <property type="nucleotide sequence ID" value="NZ_BAABGB010000022.1"/>
</dbReference>
<name>A0A7W4J0X1_9PROT</name>
<keyword evidence="11" id="KW-0472">Membrane</keyword>
<feature type="domain" description="Polysaccharide export protein N-terminal" evidence="16">
    <location>
        <begin position="34"/>
        <end position="94"/>
    </location>
</feature>
<keyword evidence="10" id="KW-0626">Porin</keyword>
<evidence type="ECO:0000256" key="3">
    <source>
        <dbReference type="ARBA" id="ARBA00022448"/>
    </source>
</evidence>
<evidence type="ECO:0000256" key="2">
    <source>
        <dbReference type="ARBA" id="ARBA00009450"/>
    </source>
</evidence>
<evidence type="ECO:0000256" key="10">
    <source>
        <dbReference type="ARBA" id="ARBA00023114"/>
    </source>
</evidence>
<comment type="caution">
    <text evidence="18">The sequence shown here is derived from an EMBL/GenBank/DDBJ whole genome shotgun (WGS) entry which is preliminary data.</text>
</comment>
<feature type="chain" id="PRO_5030778049" evidence="15">
    <location>
        <begin position="18"/>
        <end position="233"/>
    </location>
</feature>
<keyword evidence="19" id="KW-1185">Reference proteome</keyword>
<feature type="signal peptide" evidence="15">
    <location>
        <begin position="1"/>
        <end position="17"/>
    </location>
</feature>
<gene>
    <name evidence="18" type="ORF">HLH35_10965</name>
</gene>
<dbReference type="PANTHER" id="PTHR33619">
    <property type="entry name" value="POLYSACCHARIDE EXPORT PROTEIN GFCE-RELATED"/>
    <property type="match status" value="1"/>
</dbReference>
<keyword evidence="12" id="KW-0564">Palmitate</keyword>
<comment type="similarity">
    <text evidence="2">Belongs to the BexD/CtrA/VexA family.</text>
</comment>
<dbReference type="Pfam" id="PF22461">
    <property type="entry name" value="SLBB_2"/>
    <property type="match status" value="1"/>
</dbReference>
<evidence type="ECO:0000256" key="12">
    <source>
        <dbReference type="ARBA" id="ARBA00023139"/>
    </source>
</evidence>
<evidence type="ECO:0000256" key="6">
    <source>
        <dbReference type="ARBA" id="ARBA00022692"/>
    </source>
</evidence>
<proteinExistence type="inferred from homology"/>
<dbReference type="InterPro" id="IPR003715">
    <property type="entry name" value="Poly_export_N"/>
</dbReference>
<dbReference type="GO" id="GO:0006811">
    <property type="term" value="P:monoatomic ion transport"/>
    <property type="evidence" value="ECO:0007669"/>
    <property type="project" value="UniProtKB-KW"/>
</dbReference>
<dbReference type="GO" id="GO:0015288">
    <property type="term" value="F:porin activity"/>
    <property type="evidence" value="ECO:0007669"/>
    <property type="project" value="UniProtKB-KW"/>
</dbReference>
<protein>
    <submittedName>
        <fullName evidence="18">Polysaccharide export protein</fullName>
    </submittedName>
</protein>
<evidence type="ECO:0000256" key="11">
    <source>
        <dbReference type="ARBA" id="ARBA00023136"/>
    </source>
</evidence>
<keyword evidence="5" id="KW-0762">Sugar transport</keyword>
<evidence type="ECO:0000256" key="14">
    <source>
        <dbReference type="ARBA" id="ARBA00023288"/>
    </source>
</evidence>
<accession>A0A7W4J0X1</accession>
<organism evidence="18 19">
    <name type="scientific">Gluconacetobacter asukensis</name>
    <dbReference type="NCBI Taxonomy" id="1017181"/>
    <lineage>
        <taxon>Bacteria</taxon>
        <taxon>Pseudomonadati</taxon>
        <taxon>Pseudomonadota</taxon>
        <taxon>Alphaproteobacteria</taxon>
        <taxon>Acetobacterales</taxon>
        <taxon>Acetobacteraceae</taxon>
        <taxon>Gluconacetobacter</taxon>
    </lineage>
</organism>
<dbReference type="AlphaFoldDB" id="A0A7W4J0X1"/>
<dbReference type="PROSITE" id="PS51257">
    <property type="entry name" value="PROKAR_LIPOPROTEIN"/>
    <property type="match status" value="1"/>
</dbReference>
<keyword evidence="8" id="KW-0625">Polysaccharide transport</keyword>
<evidence type="ECO:0000256" key="13">
    <source>
        <dbReference type="ARBA" id="ARBA00023237"/>
    </source>
</evidence>